<dbReference type="InterPro" id="IPR032710">
    <property type="entry name" value="NTF2-like_dom_sf"/>
</dbReference>
<dbReference type="EMBL" id="LGUP01000040">
    <property type="protein sequence ID" value="KOG34439.1"/>
    <property type="molecule type" value="Genomic_DNA"/>
</dbReference>
<reference evidence="2 3" key="1">
    <citation type="submission" date="2015-06" db="EMBL/GenBank/DDBJ databases">
        <authorList>
            <person name="Hoefler B.C."/>
            <person name="Straight P.D."/>
        </authorList>
    </citation>
    <scope>NUCLEOTIDE SEQUENCE [LARGE SCALE GENOMIC DNA]</scope>
    <source>
        <strain evidence="2 3">NRRL 3427</strain>
    </source>
</reference>
<dbReference type="PATRIC" id="fig|1938.6.peg.1503"/>
<evidence type="ECO:0000259" key="1">
    <source>
        <dbReference type="Pfam" id="PF12680"/>
    </source>
</evidence>
<dbReference type="AlphaFoldDB" id="A0A0L8L8J6"/>
<organism evidence="2 3">
    <name type="scientific">Streptomyces viridochromogenes</name>
    <dbReference type="NCBI Taxonomy" id="1938"/>
    <lineage>
        <taxon>Bacteria</taxon>
        <taxon>Bacillati</taxon>
        <taxon>Actinomycetota</taxon>
        <taxon>Actinomycetes</taxon>
        <taxon>Kitasatosporales</taxon>
        <taxon>Streptomycetaceae</taxon>
        <taxon>Streptomyces</taxon>
    </lineage>
</organism>
<dbReference type="Gene3D" id="3.10.450.50">
    <property type="match status" value="1"/>
</dbReference>
<evidence type="ECO:0000313" key="2">
    <source>
        <dbReference type="EMBL" id="KOG34439.1"/>
    </source>
</evidence>
<name>A0A0L8L8J6_STRVR</name>
<evidence type="ECO:0000313" key="3">
    <source>
        <dbReference type="Proteomes" id="UP000037023"/>
    </source>
</evidence>
<dbReference type="SUPFAM" id="SSF54427">
    <property type="entry name" value="NTF2-like"/>
    <property type="match status" value="1"/>
</dbReference>
<dbReference type="RefSeq" id="WP_051787811.1">
    <property type="nucleotide sequence ID" value="NZ_LGUP01000040.1"/>
</dbReference>
<proteinExistence type="predicted"/>
<feature type="domain" description="SnoaL-like" evidence="1">
    <location>
        <begin position="31"/>
        <end position="128"/>
    </location>
</feature>
<gene>
    <name evidence="2" type="ORF">ADK34_06855</name>
</gene>
<protein>
    <recommendedName>
        <fullName evidence="1">SnoaL-like domain-containing protein</fullName>
    </recommendedName>
</protein>
<dbReference type="InterPro" id="IPR037401">
    <property type="entry name" value="SnoaL-like"/>
</dbReference>
<comment type="caution">
    <text evidence="2">The sequence shown here is derived from an EMBL/GenBank/DDBJ whole genome shotgun (WGS) entry which is preliminary data.</text>
</comment>
<accession>A0A0L8L8J6</accession>
<dbReference type="Pfam" id="PF12680">
    <property type="entry name" value="SnoaL_2"/>
    <property type="match status" value="1"/>
</dbReference>
<sequence length="139" mass="15120">MNSQDDTRTGWTDGTGAVDLVTAAGIDHIRLVYDYLDAGDLDGCASLLHDAVIFELPGQPPARGRSEAVRAHVRHVLPAARHEVEHLLARDRTVIATGRRVPAPTTAAPDTADHRFVDVFTIAPDGMVRTCVRYYHATP</sequence>
<dbReference type="Proteomes" id="UP000037023">
    <property type="component" value="Unassembled WGS sequence"/>
</dbReference>